<organism evidence="2 3">
    <name type="scientific">Saccharothrix coeruleofusca</name>
    <dbReference type="NCBI Taxonomy" id="33919"/>
    <lineage>
        <taxon>Bacteria</taxon>
        <taxon>Bacillati</taxon>
        <taxon>Actinomycetota</taxon>
        <taxon>Actinomycetes</taxon>
        <taxon>Pseudonocardiales</taxon>
        <taxon>Pseudonocardiaceae</taxon>
        <taxon>Saccharothrix</taxon>
    </lineage>
</organism>
<keyword evidence="1" id="KW-0812">Transmembrane</keyword>
<keyword evidence="3" id="KW-1185">Reference proteome</keyword>
<comment type="caution">
    <text evidence="2">The sequence shown here is derived from an EMBL/GenBank/DDBJ whole genome shotgun (WGS) entry which is preliminary data.</text>
</comment>
<dbReference type="InterPro" id="IPR007436">
    <property type="entry name" value="DUF485"/>
</dbReference>
<evidence type="ECO:0000256" key="1">
    <source>
        <dbReference type="SAM" id="Phobius"/>
    </source>
</evidence>
<accession>A0A918ANB3</accession>
<evidence type="ECO:0000313" key="3">
    <source>
        <dbReference type="Proteomes" id="UP000639606"/>
    </source>
</evidence>
<keyword evidence="1" id="KW-0472">Membrane</keyword>
<dbReference type="PANTHER" id="PTHR38441">
    <property type="entry name" value="INTEGRAL MEMBRANE PROTEIN-RELATED"/>
    <property type="match status" value="1"/>
</dbReference>
<evidence type="ECO:0000313" key="2">
    <source>
        <dbReference type="EMBL" id="GGP62103.1"/>
    </source>
</evidence>
<dbReference type="Pfam" id="PF04341">
    <property type="entry name" value="DUF485"/>
    <property type="match status" value="1"/>
</dbReference>
<feature type="transmembrane region" description="Helical" evidence="1">
    <location>
        <begin position="57"/>
        <end position="78"/>
    </location>
</feature>
<gene>
    <name evidence="2" type="ORF">GCM10010185_38080</name>
</gene>
<dbReference type="Proteomes" id="UP000639606">
    <property type="component" value="Unassembled WGS sequence"/>
</dbReference>
<dbReference type="AlphaFoldDB" id="A0A918ANB3"/>
<reference evidence="2" key="1">
    <citation type="journal article" date="2014" name="Int. J. Syst. Evol. Microbiol.">
        <title>Complete genome sequence of Corynebacterium casei LMG S-19264T (=DSM 44701T), isolated from a smear-ripened cheese.</title>
        <authorList>
            <consortium name="US DOE Joint Genome Institute (JGI-PGF)"/>
            <person name="Walter F."/>
            <person name="Albersmeier A."/>
            <person name="Kalinowski J."/>
            <person name="Ruckert C."/>
        </authorList>
    </citation>
    <scope>NUCLEOTIDE SEQUENCE</scope>
    <source>
        <strain evidence="2">JCM 3313</strain>
    </source>
</reference>
<reference evidence="2" key="2">
    <citation type="submission" date="2020-09" db="EMBL/GenBank/DDBJ databases">
        <authorList>
            <person name="Sun Q."/>
            <person name="Ohkuma M."/>
        </authorList>
    </citation>
    <scope>NUCLEOTIDE SEQUENCE</scope>
    <source>
        <strain evidence="2">JCM 3313</strain>
    </source>
</reference>
<dbReference type="EMBL" id="BMRG01000007">
    <property type="protein sequence ID" value="GGP62103.1"/>
    <property type="molecule type" value="Genomic_DNA"/>
</dbReference>
<name>A0A918ANB3_9PSEU</name>
<dbReference type="PANTHER" id="PTHR38441:SF1">
    <property type="entry name" value="MEMBRANE PROTEIN"/>
    <property type="match status" value="1"/>
</dbReference>
<feature type="transmembrane region" description="Helical" evidence="1">
    <location>
        <begin position="98"/>
        <end position="116"/>
    </location>
</feature>
<dbReference type="RefSeq" id="WP_189224624.1">
    <property type="nucleotide sequence ID" value="NZ_BMRG01000007.1"/>
</dbReference>
<sequence>MTKALPPPTDSRRARAGGRGFATFDDPADALLTDAQGNPDFAAIQRSDDFRELRKRIAIFVLPATTAFLAWYLGYVALSAYAPEFMATPVLGVLNTGLLLGLLQFASTIALTLGYARYARRRLDPQVTAVRALTAEDEERG</sequence>
<proteinExistence type="predicted"/>
<protein>
    <recommendedName>
        <fullName evidence="4">DUF485 domain-containing protein</fullName>
    </recommendedName>
</protein>
<evidence type="ECO:0008006" key="4">
    <source>
        <dbReference type="Google" id="ProtNLM"/>
    </source>
</evidence>
<keyword evidence="1" id="KW-1133">Transmembrane helix</keyword>